<proteinExistence type="inferred from homology"/>
<organism evidence="7 8">
    <name type="scientific">Cryoendolithus antarcticus</name>
    <dbReference type="NCBI Taxonomy" id="1507870"/>
    <lineage>
        <taxon>Eukaryota</taxon>
        <taxon>Fungi</taxon>
        <taxon>Dikarya</taxon>
        <taxon>Ascomycota</taxon>
        <taxon>Pezizomycotina</taxon>
        <taxon>Dothideomycetes</taxon>
        <taxon>Dothideomycetidae</taxon>
        <taxon>Cladosporiales</taxon>
        <taxon>Cladosporiaceae</taxon>
        <taxon>Cryoendolithus</taxon>
    </lineage>
</organism>
<comment type="similarity">
    <text evidence="1">Belongs to the WD repeat L(2)GL family.</text>
</comment>
<evidence type="ECO:0000259" key="6">
    <source>
        <dbReference type="Pfam" id="PF08596"/>
    </source>
</evidence>
<accession>A0A1V8SR17</accession>
<evidence type="ECO:0000256" key="4">
    <source>
        <dbReference type="ARBA" id="ARBA00022737"/>
    </source>
</evidence>
<dbReference type="Proteomes" id="UP000192596">
    <property type="component" value="Unassembled WGS sequence"/>
</dbReference>
<dbReference type="GO" id="GO:0005096">
    <property type="term" value="F:GTPase activator activity"/>
    <property type="evidence" value="ECO:0007669"/>
    <property type="project" value="TreeGrafter"/>
</dbReference>
<dbReference type="Pfam" id="PF00400">
    <property type="entry name" value="WD40"/>
    <property type="match status" value="1"/>
</dbReference>
<name>A0A1V8SR17_9PEZI</name>
<evidence type="ECO:0000256" key="5">
    <source>
        <dbReference type="PROSITE-ProRule" id="PRU00221"/>
    </source>
</evidence>
<dbReference type="GO" id="GO:0006887">
    <property type="term" value="P:exocytosis"/>
    <property type="evidence" value="ECO:0007669"/>
    <property type="project" value="UniProtKB-KW"/>
</dbReference>
<keyword evidence="8" id="KW-1185">Reference proteome</keyword>
<dbReference type="SUPFAM" id="SSF50978">
    <property type="entry name" value="WD40 repeat-like"/>
    <property type="match status" value="2"/>
</dbReference>
<dbReference type="STRING" id="1507870.A0A1V8SR17"/>
<gene>
    <name evidence="7" type="ORF">B0A48_12555</name>
</gene>
<sequence>MAHLLRGKQAGIANDLSAGLTSDLFALDDLARFGVNSQVSTLAYDPVQALLAVGTRESKFGPGQISIYGRGRVQVTLPSHARGASIRTLQFSADKLVCLDSKHNVAVYSLDTKRLLASYSPPGVVTVLCTDPTLDYALLGMQSGDVLAYDLDREVLTPFKIPNLWLDMDPRSRVAPVVSLQFHPRDVGTLLIGYAQGAVTYSFKLAKVMKYYSYEIPRGAPGGDGLPTQASAVRKPRLTQAVWHPTGTFMMTGYEDSSIVFWDVNKDGRMLVARTRTDIDVATPGTAPSIAASAGGSVGVKEPIFKLSWCANGQDPDDTGVLIAGGASTQTPTKGLCFLELGRTPVYATSSWDVLTNHFRDPKRQRILPTPPGAEVVDFCLIPRTSPHFAGAHDPIAVLALLSSGELLTLSFPSGMPITPTNQLHPSLTFVTPFMKKIEVASVDRERWLGMTETRAQGPAMLKGGVESPLRVRRSERRSIVQTSHADATIRLWDIGHGDEIENDKVLQVDVARAVGRFDNLDISGTSLAGATGELAVGLRSGELVVFRWGRNRNAGREPPTSKPNMPGQLTNVMERTEPSLTEGLIPLTLLDQQNGPVTALKMSDVGFVAAGFEGGRVVVIDLRGPAIIYNASVTDFKRSEKGGSLRRRGSSGVSKSEWATQMDFSVMTLEHEDWSSILLHVGTNLGNVATFKIVPDQSGRYSVQYVGSVHLDSKISHLFPIHADNGRSAHATPNALASLRTGAKTNGVLIAVTPVGVHVFRPASSKGSHKSFDGYFCDTAGMVRFLDQGYALLTLNGDGSARAYSLPALREIASIPLGNTLDVRRFSDARITPSGHIIGFTGPSELALLSVFGTGQPLPRSLDKLFNPEALIPPRPTISTVQWVTGTQYITPSDLDLLIGGPGRPPSKRMVAQAKADEVQRLTAGRAGASSSANASQQDEGYWAYMQRQVQERTERLGLVGDSMNNLEESSSNWLEDVNKFVGKQKRSAATGLIKARFGL</sequence>
<dbReference type="PROSITE" id="PS50082">
    <property type="entry name" value="WD_REPEATS_2"/>
    <property type="match status" value="1"/>
</dbReference>
<dbReference type="EMBL" id="NAJO01000030">
    <property type="protein sequence ID" value="OQO01520.1"/>
    <property type="molecule type" value="Genomic_DNA"/>
</dbReference>
<dbReference type="Pfam" id="PF08596">
    <property type="entry name" value="Lgl_C"/>
    <property type="match status" value="1"/>
</dbReference>
<reference evidence="8" key="1">
    <citation type="submission" date="2017-03" db="EMBL/GenBank/DDBJ databases">
        <title>Genomes of endolithic fungi from Antarctica.</title>
        <authorList>
            <person name="Coleine C."/>
            <person name="Masonjones S."/>
            <person name="Stajich J.E."/>
        </authorList>
    </citation>
    <scope>NUCLEOTIDE SEQUENCE [LARGE SCALE GENOMIC DNA]</scope>
    <source>
        <strain evidence="8">CCFEE 5527</strain>
    </source>
</reference>
<dbReference type="GO" id="GO:0005737">
    <property type="term" value="C:cytoplasm"/>
    <property type="evidence" value="ECO:0007669"/>
    <property type="project" value="TreeGrafter"/>
</dbReference>
<dbReference type="FunCoup" id="A0A1V8SR17">
    <property type="interactions" value="230"/>
</dbReference>
<keyword evidence="3 5" id="KW-0853">WD repeat</keyword>
<keyword evidence="2" id="KW-0268">Exocytosis</keyword>
<feature type="repeat" description="WD" evidence="5">
    <location>
        <begin position="243"/>
        <end position="272"/>
    </location>
</feature>
<dbReference type="InterPro" id="IPR013905">
    <property type="entry name" value="Lgl_C_dom"/>
</dbReference>
<dbReference type="GO" id="GO:0045159">
    <property type="term" value="F:myosin II binding"/>
    <property type="evidence" value="ECO:0007669"/>
    <property type="project" value="TreeGrafter"/>
</dbReference>
<keyword evidence="4" id="KW-0677">Repeat</keyword>
<dbReference type="GO" id="GO:0005886">
    <property type="term" value="C:plasma membrane"/>
    <property type="evidence" value="ECO:0007669"/>
    <property type="project" value="TreeGrafter"/>
</dbReference>
<evidence type="ECO:0000256" key="1">
    <source>
        <dbReference type="ARBA" id="ARBA00008070"/>
    </source>
</evidence>
<evidence type="ECO:0000256" key="3">
    <source>
        <dbReference type="ARBA" id="ARBA00022574"/>
    </source>
</evidence>
<dbReference type="GO" id="GO:0019905">
    <property type="term" value="F:syntaxin binding"/>
    <property type="evidence" value="ECO:0007669"/>
    <property type="project" value="TreeGrafter"/>
</dbReference>
<comment type="caution">
    <text evidence="7">The sequence shown here is derived from an EMBL/GenBank/DDBJ whole genome shotgun (WGS) entry which is preliminary data.</text>
</comment>
<dbReference type="InterPro" id="IPR036322">
    <property type="entry name" value="WD40_repeat_dom_sf"/>
</dbReference>
<dbReference type="PROSITE" id="PS00678">
    <property type="entry name" value="WD_REPEATS_1"/>
    <property type="match status" value="1"/>
</dbReference>
<feature type="domain" description="Lethal giant larvae (Lgl)-like C-terminal" evidence="6">
    <location>
        <begin position="520"/>
        <end position="909"/>
    </location>
</feature>
<evidence type="ECO:0000256" key="2">
    <source>
        <dbReference type="ARBA" id="ARBA00022483"/>
    </source>
</evidence>
<dbReference type="OrthoDB" id="19944at2759"/>
<dbReference type="InterPro" id="IPR015943">
    <property type="entry name" value="WD40/YVTN_repeat-like_dom_sf"/>
</dbReference>
<evidence type="ECO:0000313" key="8">
    <source>
        <dbReference type="Proteomes" id="UP000192596"/>
    </source>
</evidence>
<dbReference type="AlphaFoldDB" id="A0A1V8SR17"/>
<dbReference type="SMART" id="SM00320">
    <property type="entry name" value="WD40"/>
    <property type="match status" value="5"/>
</dbReference>
<protein>
    <recommendedName>
        <fullName evidence="6">Lethal giant larvae (Lgl)-like C-terminal domain-containing protein</fullName>
    </recommendedName>
</protein>
<dbReference type="InterPro" id="IPR001680">
    <property type="entry name" value="WD40_rpt"/>
</dbReference>
<dbReference type="InterPro" id="IPR019775">
    <property type="entry name" value="WD40_repeat_CS"/>
</dbReference>
<evidence type="ECO:0000313" key="7">
    <source>
        <dbReference type="EMBL" id="OQO01520.1"/>
    </source>
</evidence>
<dbReference type="InParanoid" id="A0A1V8SR17"/>
<dbReference type="PANTHER" id="PTHR10241">
    <property type="entry name" value="LETHAL 2 GIANT LARVAE PROTEIN"/>
    <property type="match status" value="1"/>
</dbReference>
<dbReference type="Gene3D" id="2.130.10.10">
    <property type="entry name" value="YVTN repeat-like/Quinoprotein amine dehydrogenase"/>
    <property type="match status" value="2"/>
</dbReference>
<dbReference type="PANTHER" id="PTHR10241:SF25">
    <property type="entry name" value="TOMOSYN, ISOFORM C"/>
    <property type="match status" value="1"/>
</dbReference>
<dbReference type="GO" id="GO:0006893">
    <property type="term" value="P:Golgi to plasma membrane transport"/>
    <property type="evidence" value="ECO:0007669"/>
    <property type="project" value="TreeGrafter"/>
</dbReference>